<dbReference type="GO" id="GO:0003824">
    <property type="term" value="F:catalytic activity"/>
    <property type="evidence" value="ECO:0007669"/>
    <property type="project" value="UniProtKB-KW"/>
</dbReference>
<proteinExistence type="predicted"/>
<name>A0A1S3XW93_TOBAC</name>
<dbReference type="OrthoDB" id="1272910at2759"/>
<organism evidence="1">
    <name type="scientific">Nicotiana tabacum</name>
    <name type="common">Common tobacco</name>
    <dbReference type="NCBI Taxonomy" id="4097"/>
    <lineage>
        <taxon>Eukaryota</taxon>
        <taxon>Viridiplantae</taxon>
        <taxon>Streptophyta</taxon>
        <taxon>Embryophyta</taxon>
        <taxon>Tracheophyta</taxon>
        <taxon>Spermatophyta</taxon>
        <taxon>Magnoliopsida</taxon>
        <taxon>eudicotyledons</taxon>
        <taxon>Gunneridae</taxon>
        <taxon>Pentapetalae</taxon>
        <taxon>asterids</taxon>
        <taxon>lamiids</taxon>
        <taxon>Solanales</taxon>
        <taxon>Solanaceae</taxon>
        <taxon>Nicotianoideae</taxon>
        <taxon>Nicotianeae</taxon>
        <taxon>Nicotiana</taxon>
    </lineage>
</organism>
<dbReference type="STRING" id="4097.A0A1S3XW93"/>
<dbReference type="AlphaFoldDB" id="A0A1S3XW93"/>
<evidence type="ECO:0008006" key="2">
    <source>
        <dbReference type="Google" id="ProtNLM"/>
    </source>
</evidence>
<dbReference type="Gene3D" id="3.30.70.270">
    <property type="match status" value="1"/>
</dbReference>
<gene>
    <name evidence="1" type="primary">LOC107769437</name>
</gene>
<dbReference type="PANTHER" id="PTHR37984:SF5">
    <property type="entry name" value="PROTEIN NYNRIN-LIKE"/>
    <property type="match status" value="1"/>
</dbReference>
<dbReference type="SUPFAM" id="SSF56672">
    <property type="entry name" value="DNA/RNA polymerases"/>
    <property type="match status" value="1"/>
</dbReference>
<dbReference type="InterPro" id="IPR043128">
    <property type="entry name" value="Rev_trsase/Diguanyl_cyclase"/>
</dbReference>
<sequence length="381" mass="44452">MAIFTNMVEKFIEVFMDDFSIFGPTFDESLTNLSKVLSRCEETNLVMNWEKCHFMVREGIVLEHKVSKDRLEVNKAKVDAIENCHLQSLSKESEAFWDMLLEKDTPFKFDEHCLKSYEELKKRLVTAPIITTPNWGEPFELMCDASDTGYLRMVRGNSCMIVRLYLWDEPFLFKQCEDQLVPRCVPEEEMDEILHDFYASPYGGTMVETKRLQRCDSARGWGRFRSNVHQYILVVVDYVSKWVEAVALPTNDAKVVVSFVKKNIFTRFVTLGQVEVSNREVEQILEKTMSASRKDWASKLDDTLWAYRTAYITPIGASPYRLVYGKACHLLVELAYKAYWAIKKLNFDMDLFGGKRMLQLNKLEKFRLHAYENAKLNKEMA</sequence>
<dbReference type="InterPro" id="IPR050951">
    <property type="entry name" value="Retrovirus_Pol_polyprotein"/>
</dbReference>
<dbReference type="InterPro" id="IPR036397">
    <property type="entry name" value="RNaseH_sf"/>
</dbReference>
<dbReference type="KEGG" id="nta:107769437"/>
<dbReference type="GO" id="GO:0003676">
    <property type="term" value="F:nucleic acid binding"/>
    <property type="evidence" value="ECO:0007669"/>
    <property type="project" value="InterPro"/>
</dbReference>
<dbReference type="InterPro" id="IPR012337">
    <property type="entry name" value="RNaseH-like_sf"/>
</dbReference>
<dbReference type="RefSeq" id="XP_016444139.1">
    <property type="nucleotide sequence ID" value="XM_016588653.1"/>
</dbReference>
<dbReference type="InterPro" id="IPR043502">
    <property type="entry name" value="DNA/RNA_pol_sf"/>
</dbReference>
<dbReference type="SUPFAM" id="SSF53098">
    <property type="entry name" value="Ribonuclease H-like"/>
    <property type="match status" value="1"/>
</dbReference>
<protein>
    <recommendedName>
        <fullName evidence="2">RNA-directed DNA polymerase homolog</fullName>
    </recommendedName>
</protein>
<dbReference type="PANTHER" id="PTHR37984">
    <property type="entry name" value="PROTEIN CBG26694"/>
    <property type="match status" value="1"/>
</dbReference>
<evidence type="ECO:0000313" key="1">
    <source>
        <dbReference type="RefSeq" id="XP_016444139.1"/>
    </source>
</evidence>
<reference evidence="1" key="1">
    <citation type="submission" date="2025-08" db="UniProtKB">
        <authorList>
            <consortium name="RefSeq"/>
        </authorList>
    </citation>
    <scope>IDENTIFICATION</scope>
</reference>
<accession>A0A1S3XW93</accession>
<dbReference type="PaxDb" id="4097-A0A1S3XW93"/>
<dbReference type="Gene3D" id="3.30.420.10">
    <property type="entry name" value="Ribonuclease H-like superfamily/Ribonuclease H"/>
    <property type="match status" value="2"/>
</dbReference>